<accession>A0A151I8X9</accession>
<name>A0A151I8X9_9HYME</name>
<dbReference type="OrthoDB" id="6355109at2759"/>
<organism evidence="2 3">
    <name type="scientific">Cyphomyrmex costatus</name>
    <dbReference type="NCBI Taxonomy" id="456900"/>
    <lineage>
        <taxon>Eukaryota</taxon>
        <taxon>Metazoa</taxon>
        <taxon>Ecdysozoa</taxon>
        <taxon>Arthropoda</taxon>
        <taxon>Hexapoda</taxon>
        <taxon>Insecta</taxon>
        <taxon>Pterygota</taxon>
        <taxon>Neoptera</taxon>
        <taxon>Endopterygota</taxon>
        <taxon>Hymenoptera</taxon>
        <taxon>Apocrita</taxon>
        <taxon>Aculeata</taxon>
        <taxon>Formicoidea</taxon>
        <taxon>Formicidae</taxon>
        <taxon>Myrmicinae</taxon>
        <taxon>Cyphomyrmex</taxon>
    </lineage>
</organism>
<dbReference type="KEGG" id="ccoa:108780731"/>
<dbReference type="AlphaFoldDB" id="A0A151I8X9"/>
<sequence>MMSSTLMILVSVTTMAVLSGEALAGSPGIPCNPGFLDELPPRLRKICMAFARIWDVRDMNDFIDDREYRENLPRYDSTVKRQDVDHVFLRFGKRR</sequence>
<gene>
    <name evidence="2" type="ORF">ALC62_14232</name>
</gene>
<dbReference type="EMBL" id="KQ978323">
    <property type="protein sequence ID" value="KYM95121.1"/>
    <property type="molecule type" value="Genomic_DNA"/>
</dbReference>
<dbReference type="Proteomes" id="UP000078542">
    <property type="component" value="Unassembled WGS sequence"/>
</dbReference>
<proteinExistence type="predicted"/>
<evidence type="ECO:0000313" key="3">
    <source>
        <dbReference type="Proteomes" id="UP000078542"/>
    </source>
</evidence>
<keyword evidence="3" id="KW-1185">Reference proteome</keyword>
<reference evidence="2 3" key="1">
    <citation type="submission" date="2016-03" db="EMBL/GenBank/DDBJ databases">
        <title>Cyphomyrmex costatus WGS genome.</title>
        <authorList>
            <person name="Nygaard S."/>
            <person name="Hu H."/>
            <person name="Boomsma J."/>
            <person name="Zhang G."/>
        </authorList>
    </citation>
    <scope>NUCLEOTIDE SEQUENCE [LARGE SCALE GENOMIC DNA]</scope>
    <source>
        <strain evidence="2">MS0001</strain>
        <tissue evidence="2">Whole body</tissue>
    </source>
</reference>
<protein>
    <submittedName>
        <fullName evidence="2">Myosuppressin</fullName>
    </submittedName>
</protein>
<feature type="chain" id="PRO_5007582038" evidence="1">
    <location>
        <begin position="25"/>
        <end position="95"/>
    </location>
</feature>
<feature type="signal peptide" evidence="1">
    <location>
        <begin position="1"/>
        <end position="24"/>
    </location>
</feature>
<evidence type="ECO:0000256" key="1">
    <source>
        <dbReference type="SAM" id="SignalP"/>
    </source>
</evidence>
<evidence type="ECO:0000313" key="2">
    <source>
        <dbReference type="EMBL" id="KYM95121.1"/>
    </source>
</evidence>
<keyword evidence="1" id="KW-0732">Signal</keyword>